<evidence type="ECO:0000313" key="3">
    <source>
        <dbReference type="EMBL" id="MDR6903026.1"/>
    </source>
</evidence>
<evidence type="ECO:0000313" key="4">
    <source>
        <dbReference type="Proteomes" id="UP001250791"/>
    </source>
</evidence>
<organism evidence="3 4">
    <name type="scientific">Rhizobium miluonense</name>
    <dbReference type="NCBI Taxonomy" id="411945"/>
    <lineage>
        <taxon>Bacteria</taxon>
        <taxon>Pseudomonadati</taxon>
        <taxon>Pseudomonadota</taxon>
        <taxon>Alphaproteobacteria</taxon>
        <taxon>Hyphomicrobiales</taxon>
        <taxon>Rhizobiaceae</taxon>
        <taxon>Rhizobium/Agrobacterium group</taxon>
        <taxon>Rhizobium</taxon>
    </lineage>
</organism>
<keyword evidence="4" id="KW-1185">Reference proteome</keyword>
<evidence type="ECO:0000256" key="1">
    <source>
        <dbReference type="ARBA" id="ARBA00023002"/>
    </source>
</evidence>
<feature type="domain" description="NADP-dependent oxidoreductase" evidence="2">
    <location>
        <begin position="15"/>
        <end position="314"/>
    </location>
</feature>
<dbReference type="InterPro" id="IPR036812">
    <property type="entry name" value="NAD(P)_OxRdtase_dom_sf"/>
</dbReference>
<dbReference type="Proteomes" id="UP001250791">
    <property type="component" value="Unassembled WGS sequence"/>
</dbReference>
<dbReference type="InterPro" id="IPR020471">
    <property type="entry name" value="AKR"/>
</dbReference>
<name>A0ABU1SVM6_9HYPH</name>
<dbReference type="PRINTS" id="PR00069">
    <property type="entry name" value="ALDKETRDTASE"/>
</dbReference>
<sequence length="354" mass="38980">MQYAKLGRTGLDISPIGIGCMGFGDPSRGYPSWSLDEEASRRLIRHALEAGINFFDTANLYSNGSSEEILGRSLKDFAHRENVVIATKLSAPMRDGPNSIGLSRKAIMTEVDMSLKRLSTDYIDLYQIHRRDRTTPWEETLETLNDVVKAGKVRYLGASSMMAWEFGKALHLQKSNGWARFVSMQDTYNLLDREEEREMHALCIDEGVQTIIYSPLNRGRLARPWGETTPRAETEAVYNLGAATADSDELIIDVVGAIAEERGVGRSMIALAWLRRNPVVAASIVGALKAKHIDDAVASLSISLTDDEAARLEAPYTPRLDHQGVSDPAILRRAAEAATGHSISRLPVRASLAN</sequence>
<dbReference type="Pfam" id="PF00248">
    <property type="entry name" value="Aldo_ket_red"/>
    <property type="match status" value="1"/>
</dbReference>
<dbReference type="PANTHER" id="PTHR43364:SF4">
    <property type="entry name" value="NAD(P)-LINKED OXIDOREDUCTASE SUPERFAMILY PROTEIN"/>
    <property type="match status" value="1"/>
</dbReference>
<gene>
    <name evidence="3" type="ORF">J2W52_004659</name>
</gene>
<protein>
    <submittedName>
        <fullName evidence="3">Aryl-alcohol dehydrogenase-like predicted oxidoreductase</fullName>
    </submittedName>
</protein>
<dbReference type="EMBL" id="JAVDUP010000006">
    <property type="protein sequence ID" value="MDR6903026.1"/>
    <property type="molecule type" value="Genomic_DNA"/>
</dbReference>
<dbReference type="Gene3D" id="3.20.20.100">
    <property type="entry name" value="NADP-dependent oxidoreductase domain"/>
    <property type="match status" value="1"/>
</dbReference>
<comment type="caution">
    <text evidence="3">The sequence shown here is derived from an EMBL/GenBank/DDBJ whole genome shotgun (WGS) entry which is preliminary data.</text>
</comment>
<keyword evidence="1" id="KW-0560">Oxidoreductase</keyword>
<dbReference type="CDD" id="cd19079">
    <property type="entry name" value="AKR_EcYajO-like"/>
    <property type="match status" value="1"/>
</dbReference>
<proteinExistence type="predicted"/>
<evidence type="ECO:0000259" key="2">
    <source>
        <dbReference type="Pfam" id="PF00248"/>
    </source>
</evidence>
<dbReference type="InterPro" id="IPR050523">
    <property type="entry name" value="AKR_Detox_Biosynth"/>
</dbReference>
<dbReference type="PANTHER" id="PTHR43364">
    <property type="entry name" value="NADH-SPECIFIC METHYLGLYOXAL REDUCTASE-RELATED"/>
    <property type="match status" value="1"/>
</dbReference>
<accession>A0ABU1SVM6</accession>
<reference evidence="3 4" key="1">
    <citation type="submission" date="2023-07" db="EMBL/GenBank/DDBJ databases">
        <title>Sorghum-associated microbial communities from plants grown in Nebraska, USA.</title>
        <authorList>
            <person name="Schachtman D."/>
        </authorList>
    </citation>
    <scope>NUCLEOTIDE SEQUENCE [LARGE SCALE GENOMIC DNA]</scope>
    <source>
        <strain evidence="3 4">3199</strain>
    </source>
</reference>
<dbReference type="InterPro" id="IPR023210">
    <property type="entry name" value="NADP_OxRdtase_dom"/>
</dbReference>
<dbReference type="SUPFAM" id="SSF51430">
    <property type="entry name" value="NAD(P)-linked oxidoreductase"/>
    <property type="match status" value="1"/>
</dbReference>